<dbReference type="Proteomes" id="UP000638849">
    <property type="component" value="Unassembled WGS sequence"/>
</dbReference>
<name>A0ABS0RCW8_9ACTN</name>
<evidence type="ECO:0000313" key="2">
    <source>
        <dbReference type="Proteomes" id="UP000638849"/>
    </source>
</evidence>
<accession>A0ABS0RCW8</accession>
<sequence length="238" mass="25749">MNAVRVRAERAANTLGYGLATGLAGAAVGAFTGGVGWALAIGGTTAVAGAQVGRARPDRATRRNARLTRATTECLDPLRNDGWRLLHARAIGQDPDRVYHLCVPPSANTVMVLMDWAWPTAAEIYLDEDGALHSGALDGDIAVEWVLEASQTVRDALERNRKTLGSIGVGQVLPVHQATVANEGHLQFHRDYVGEKREINIVHANVLLEKMRTVSGDGSRRTRRAARHFADFLNNTFP</sequence>
<proteinExistence type="predicted"/>
<reference evidence="1 2" key="1">
    <citation type="submission" date="2020-12" db="EMBL/GenBank/DDBJ databases">
        <authorList>
            <person name="Kusuma A.B."/>
            <person name="Nouioui I."/>
            <person name="Goodfellow M."/>
        </authorList>
    </citation>
    <scope>NUCLEOTIDE SEQUENCE [LARGE SCALE GENOMIC DNA]</scope>
    <source>
        <strain evidence="1 2">DSM 41764</strain>
    </source>
</reference>
<keyword evidence="2" id="KW-1185">Reference proteome</keyword>
<protein>
    <submittedName>
        <fullName evidence="1">Uncharacterized protein</fullName>
    </submittedName>
</protein>
<dbReference type="EMBL" id="JAEEAQ010000146">
    <property type="protein sequence ID" value="MBI0314754.1"/>
    <property type="molecule type" value="Genomic_DNA"/>
</dbReference>
<evidence type="ECO:0000313" key="1">
    <source>
        <dbReference type="EMBL" id="MBI0314754.1"/>
    </source>
</evidence>
<gene>
    <name evidence="1" type="ORF">JBF12_17500</name>
</gene>
<dbReference type="RefSeq" id="WP_198277760.1">
    <property type="nucleotide sequence ID" value="NZ_BAAAIF010000018.1"/>
</dbReference>
<comment type="caution">
    <text evidence="1">The sequence shown here is derived from an EMBL/GenBank/DDBJ whole genome shotgun (WGS) entry which is preliminary data.</text>
</comment>
<organism evidence="1 2">
    <name type="scientific">Streptomyces javensis</name>
    <dbReference type="NCBI Taxonomy" id="114698"/>
    <lineage>
        <taxon>Bacteria</taxon>
        <taxon>Bacillati</taxon>
        <taxon>Actinomycetota</taxon>
        <taxon>Actinomycetes</taxon>
        <taxon>Kitasatosporales</taxon>
        <taxon>Streptomycetaceae</taxon>
        <taxon>Streptomyces</taxon>
        <taxon>Streptomyces violaceusniger group</taxon>
    </lineage>
</organism>